<organism evidence="1 2">
    <name type="scientific">Heliobacterium modesticaldum (strain ATCC 51547 / Ice1)</name>
    <dbReference type="NCBI Taxonomy" id="498761"/>
    <lineage>
        <taxon>Bacteria</taxon>
        <taxon>Bacillati</taxon>
        <taxon>Bacillota</taxon>
        <taxon>Clostridia</taxon>
        <taxon>Eubacteriales</taxon>
        <taxon>Heliobacteriaceae</taxon>
        <taxon>Heliomicrobium</taxon>
    </lineage>
</organism>
<accession>B0TAU2</accession>
<evidence type="ECO:0000313" key="2">
    <source>
        <dbReference type="Proteomes" id="UP000008550"/>
    </source>
</evidence>
<evidence type="ECO:0000313" key="1">
    <source>
        <dbReference type="EMBL" id="ABZ83744.1"/>
    </source>
</evidence>
<dbReference type="RefSeq" id="WP_012282267.1">
    <property type="nucleotide sequence ID" value="NC_010337.2"/>
</dbReference>
<proteinExistence type="predicted"/>
<dbReference type="HOGENOM" id="CLU_3290624_0_0_9"/>
<keyword evidence="2" id="KW-1185">Reference proteome</keyword>
<dbReference type="EMBL" id="CP000930">
    <property type="protein sequence ID" value="ABZ83744.1"/>
    <property type="molecule type" value="Genomic_DNA"/>
</dbReference>
<dbReference type="Proteomes" id="UP000008550">
    <property type="component" value="Chromosome"/>
</dbReference>
<reference evidence="1 2" key="1">
    <citation type="journal article" date="2008" name="J. Bacteriol.">
        <title>The genome of Heliobacterium modesticaldum, a phototrophic representative of the Firmicutes containing the simplest photosynthetic apparatus.</title>
        <authorList>
            <person name="Sattley W.M."/>
            <person name="Madigan M.T."/>
            <person name="Swingley W.D."/>
            <person name="Cheung P.C."/>
            <person name="Clocksin K.M."/>
            <person name="Conrad A.L."/>
            <person name="Dejesa L.C."/>
            <person name="Honchak B.M."/>
            <person name="Jung D.O."/>
            <person name="Karbach L.E."/>
            <person name="Kurdoglu A."/>
            <person name="Lahiri S."/>
            <person name="Mastrian S.D."/>
            <person name="Page L.E."/>
            <person name="Taylor H.L."/>
            <person name="Wang Z.T."/>
            <person name="Raymond J."/>
            <person name="Chen M."/>
            <person name="Blankenship R.E."/>
            <person name="Touchman J.W."/>
        </authorList>
    </citation>
    <scope>NUCLEOTIDE SEQUENCE [LARGE SCALE GENOMIC DNA]</scope>
    <source>
        <strain evidence="2">ATCC 51547 / Ice1</strain>
    </source>
</reference>
<dbReference type="KEGG" id="hmo:HM1_0812"/>
<gene>
    <name evidence="1" type="ORF">HM1_0812</name>
</gene>
<sequence length="40" mass="5112">MQRRLLARLIPMGFRGYIMYNLARLGIRWTMRNRRWLQFR</sequence>
<dbReference type="AlphaFoldDB" id="B0TAU2"/>
<name>B0TAU2_HELMI</name>
<protein>
    <submittedName>
        <fullName evidence="1">Uncharacterized protein</fullName>
    </submittedName>
</protein>